<evidence type="ECO:0000313" key="2">
    <source>
        <dbReference type="EMBL" id="GLQ23222.1"/>
    </source>
</evidence>
<feature type="transmembrane region" description="Helical" evidence="1">
    <location>
        <begin position="82"/>
        <end position="102"/>
    </location>
</feature>
<sequence>MNRRYSSRSPIETGIRLRCGNCGQGKLFRAYLKFKDECDICGQSFSVADTADGPAFFVGFLALIVFTPAFVIAGILPETTTGFVISMTIMSIICLGVILLLLPPFKGVLFNLQIHHRAEEGKFSSFGEHGVVPENCKRNTPPRPDQLPKS</sequence>
<organism evidence="2 3">
    <name type="scientific">Algimonas ampicilliniresistens</name>
    <dbReference type="NCBI Taxonomy" id="1298735"/>
    <lineage>
        <taxon>Bacteria</taxon>
        <taxon>Pseudomonadati</taxon>
        <taxon>Pseudomonadota</taxon>
        <taxon>Alphaproteobacteria</taxon>
        <taxon>Maricaulales</taxon>
        <taxon>Robiginitomaculaceae</taxon>
        <taxon>Algimonas</taxon>
    </lineage>
</organism>
<dbReference type="Proteomes" id="UP001161391">
    <property type="component" value="Unassembled WGS sequence"/>
</dbReference>
<protein>
    <submittedName>
        <fullName evidence="2">Membrane protein</fullName>
    </submittedName>
</protein>
<dbReference type="InterPro" id="IPR009325">
    <property type="entry name" value="DUF983"/>
</dbReference>
<keyword evidence="1" id="KW-0472">Membrane</keyword>
<evidence type="ECO:0000313" key="3">
    <source>
        <dbReference type="Proteomes" id="UP001161391"/>
    </source>
</evidence>
<gene>
    <name evidence="2" type="ORF">GCM10007853_10960</name>
</gene>
<reference evidence="2" key="2">
    <citation type="submission" date="2023-01" db="EMBL/GenBank/DDBJ databases">
        <title>Draft genome sequence of Algimonas ampicilliniresistens strain NBRC 108219.</title>
        <authorList>
            <person name="Sun Q."/>
            <person name="Mori K."/>
        </authorList>
    </citation>
    <scope>NUCLEOTIDE SEQUENCE</scope>
    <source>
        <strain evidence="2">NBRC 108219</strain>
    </source>
</reference>
<dbReference type="Pfam" id="PF06170">
    <property type="entry name" value="DUF983"/>
    <property type="match status" value="1"/>
</dbReference>
<comment type="caution">
    <text evidence="2">The sequence shown here is derived from an EMBL/GenBank/DDBJ whole genome shotgun (WGS) entry which is preliminary data.</text>
</comment>
<keyword evidence="1" id="KW-1133">Transmembrane helix</keyword>
<dbReference type="EMBL" id="BSNK01000001">
    <property type="protein sequence ID" value="GLQ23222.1"/>
    <property type="molecule type" value="Genomic_DNA"/>
</dbReference>
<keyword evidence="1" id="KW-0812">Transmembrane</keyword>
<dbReference type="RefSeq" id="WP_284388417.1">
    <property type="nucleotide sequence ID" value="NZ_BSNK01000001.1"/>
</dbReference>
<keyword evidence="3" id="KW-1185">Reference proteome</keyword>
<feature type="transmembrane region" description="Helical" evidence="1">
    <location>
        <begin position="55"/>
        <end position="76"/>
    </location>
</feature>
<name>A0ABQ5V881_9PROT</name>
<accession>A0ABQ5V881</accession>
<evidence type="ECO:0000256" key="1">
    <source>
        <dbReference type="SAM" id="Phobius"/>
    </source>
</evidence>
<reference evidence="2" key="1">
    <citation type="journal article" date="2014" name="Int. J. Syst. Evol. Microbiol.">
        <title>Complete genome of a new Firmicutes species belonging to the dominant human colonic microbiota ('Ruminococcus bicirculans') reveals two chromosomes and a selective capacity to utilize plant glucans.</title>
        <authorList>
            <consortium name="NISC Comparative Sequencing Program"/>
            <person name="Wegmann U."/>
            <person name="Louis P."/>
            <person name="Goesmann A."/>
            <person name="Henrissat B."/>
            <person name="Duncan S.H."/>
            <person name="Flint H.J."/>
        </authorList>
    </citation>
    <scope>NUCLEOTIDE SEQUENCE</scope>
    <source>
        <strain evidence="2">NBRC 108219</strain>
    </source>
</reference>
<proteinExistence type="predicted"/>